<evidence type="ECO:0000313" key="12">
    <source>
        <dbReference type="Proteomes" id="UP000010116"/>
    </source>
</evidence>
<keyword evidence="8 9" id="KW-0961">Cell wall biogenesis/degradation</keyword>
<dbReference type="PANTHER" id="PTHR30582:SF24">
    <property type="entry name" value="L,D-TRANSPEPTIDASE ERFK_SRFK-RELATED"/>
    <property type="match status" value="1"/>
</dbReference>
<protein>
    <submittedName>
        <fullName evidence="11">ErfK/YbiS/YcfS/YnhG</fullName>
    </submittedName>
</protein>
<dbReference type="GO" id="GO:0071555">
    <property type="term" value="P:cell wall organization"/>
    <property type="evidence" value="ECO:0007669"/>
    <property type="project" value="UniProtKB-UniRule"/>
</dbReference>
<sequence length="160" mass="18200">MTYKIDIDISQQRLYLKQNDDLIKSYPISSSKYGEGSTENSNMTPLGLHVIKEKIGTDVPINTLFISRINTKRTVNIENSRNKTKDDHITSRILWLDGLEEGKNKGKGVDSYSRYIYIHGTHEEGLIGEKASHGCIRMLNNDVIDLYNYVNIGTEVYISV</sequence>
<dbReference type="Gene3D" id="2.40.440.10">
    <property type="entry name" value="L,D-transpeptidase catalytic domain-like"/>
    <property type="match status" value="1"/>
</dbReference>
<dbReference type="Proteomes" id="UP000010116">
    <property type="component" value="Unassembled WGS sequence"/>
</dbReference>
<dbReference type="InterPro" id="IPR038063">
    <property type="entry name" value="Transpep_catalytic_dom"/>
</dbReference>
<gene>
    <name evidence="11" type="ORF">NT02SARS_0039</name>
</gene>
<proteinExistence type="inferred from homology"/>
<keyword evidence="7 9" id="KW-0573">Peptidoglycan synthesis</keyword>
<reference evidence="11 12" key="1">
    <citation type="journal article" date="2012" name="ISME J.">
        <title>Genomic insights to SAR86, an abundant and uncultivated marine bacterial lineage.</title>
        <authorList>
            <person name="Dupont C.L."/>
            <person name="Rusch D.B."/>
            <person name="Yooseph S."/>
            <person name="Lombardo M.J."/>
            <person name="Richter R.A."/>
            <person name="Valas R."/>
            <person name="Novotny M."/>
            <person name="Yee-Greenbaum J."/>
            <person name="Selengut J.D."/>
            <person name="Haft D.H."/>
            <person name="Halpern A.L."/>
            <person name="Lasken R.S."/>
            <person name="Nealson K."/>
            <person name="Friedman R."/>
            <person name="Venter J.C."/>
        </authorList>
    </citation>
    <scope>NUCLEOTIDE SEQUENCE [LARGE SCALE GENOMIC DNA]</scope>
</reference>
<accession>J5KFY5</accession>
<evidence type="ECO:0000256" key="2">
    <source>
        <dbReference type="ARBA" id="ARBA00005992"/>
    </source>
</evidence>
<keyword evidence="4" id="KW-0808">Transferase</keyword>
<evidence type="ECO:0000256" key="3">
    <source>
        <dbReference type="ARBA" id="ARBA00022676"/>
    </source>
</evidence>
<dbReference type="UniPathway" id="UPA00219"/>
<keyword evidence="6 9" id="KW-0133">Cell shape</keyword>
<evidence type="ECO:0000256" key="7">
    <source>
        <dbReference type="ARBA" id="ARBA00022984"/>
    </source>
</evidence>
<keyword evidence="5" id="KW-0378">Hydrolase</keyword>
<feature type="domain" description="L,D-TPase catalytic" evidence="10">
    <location>
        <begin position="3"/>
        <end position="159"/>
    </location>
</feature>
<dbReference type="HOGENOM" id="CLU_042399_3_1_6"/>
<evidence type="ECO:0000256" key="8">
    <source>
        <dbReference type="ARBA" id="ARBA00023316"/>
    </source>
</evidence>
<comment type="pathway">
    <text evidence="1 9">Cell wall biogenesis; peptidoglycan biosynthesis.</text>
</comment>
<dbReference type="EMBL" id="JH611165">
    <property type="protein sequence ID" value="EJP73463.1"/>
    <property type="molecule type" value="Genomic_DNA"/>
</dbReference>
<dbReference type="SUPFAM" id="SSF141523">
    <property type="entry name" value="L,D-transpeptidase catalytic domain-like"/>
    <property type="match status" value="1"/>
</dbReference>
<comment type="similarity">
    <text evidence="2">Belongs to the YkuD family.</text>
</comment>
<dbReference type="GO" id="GO:0016757">
    <property type="term" value="F:glycosyltransferase activity"/>
    <property type="evidence" value="ECO:0007669"/>
    <property type="project" value="UniProtKB-KW"/>
</dbReference>
<dbReference type="GO" id="GO:0008360">
    <property type="term" value="P:regulation of cell shape"/>
    <property type="evidence" value="ECO:0007669"/>
    <property type="project" value="UniProtKB-UniRule"/>
</dbReference>
<dbReference type="PROSITE" id="PS52029">
    <property type="entry name" value="LD_TPASE"/>
    <property type="match status" value="1"/>
</dbReference>
<dbReference type="InterPro" id="IPR005490">
    <property type="entry name" value="LD_TPept_cat_dom"/>
</dbReference>
<evidence type="ECO:0000256" key="1">
    <source>
        <dbReference type="ARBA" id="ARBA00004752"/>
    </source>
</evidence>
<feature type="active site" description="Nucleophile" evidence="9">
    <location>
        <position position="135"/>
    </location>
</feature>
<feature type="active site" description="Proton donor/acceptor" evidence="9">
    <location>
        <position position="119"/>
    </location>
</feature>
<evidence type="ECO:0000256" key="9">
    <source>
        <dbReference type="PROSITE-ProRule" id="PRU01373"/>
    </source>
</evidence>
<organism evidence="11 12">
    <name type="scientific">SAR86 cluster bacterium SAR86B</name>
    <dbReference type="NCBI Taxonomy" id="1123867"/>
    <lineage>
        <taxon>Bacteria</taxon>
        <taxon>Pseudomonadati</taxon>
        <taxon>Pseudomonadota</taxon>
        <taxon>Gammaproteobacteria</taxon>
        <taxon>SAR86 cluster</taxon>
    </lineage>
</organism>
<dbReference type="CDD" id="cd16913">
    <property type="entry name" value="YkuD_like"/>
    <property type="match status" value="1"/>
</dbReference>
<dbReference type="GO" id="GO:0005576">
    <property type="term" value="C:extracellular region"/>
    <property type="evidence" value="ECO:0007669"/>
    <property type="project" value="TreeGrafter"/>
</dbReference>
<evidence type="ECO:0000313" key="11">
    <source>
        <dbReference type="EMBL" id="EJP73463.1"/>
    </source>
</evidence>
<evidence type="ECO:0000259" key="10">
    <source>
        <dbReference type="PROSITE" id="PS52029"/>
    </source>
</evidence>
<evidence type="ECO:0000256" key="5">
    <source>
        <dbReference type="ARBA" id="ARBA00022801"/>
    </source>
</evidence>
<dbReference type="InterPro" id="IPR050979">
    <property type="entry name" value="LD-transpeptidase"/>
</dbReference>
<dbReference type="PANTHER" id="PTHR30582">
    <property type="entry name" value="L,D-TRANSPEPTIDASE"/>
    <property type="match status" value="1"/>
</dbReference>
<dbReference type="AlphaFoldDB" id="J5KFY5"/>
<evidence type="ECO:0000256" key="6">
    <source>
        <dbReference type="ARBA" id="ARBA00022960"/>
    </source>
</evidence>
<name>J5KFY5_9GAMM</name>
<dbReference type="GO" id="GO:0071972">
    <property type="term" value="F:peptidoglycan L,D-transpeptidase activity"/>
    <property type="evidence" value="ECO:0007669"/>
    <property type="project" value="TreeGrafter"/>
</dbReference>
<dbReference type="Pfam" id="PF03734">
    <property type="entry name" value="YkuD"/>
    <property type="match status" value="1"/>
</dbReference>
<keyword evidence="3" id="KW-0328">Glycosyltransferase</keyword>
<dbReference type="GO" id="GO:0018104">
    <property type="term" value="P:peptidoglycan-protein cross-linking"/>
    <property type="evidence" value="ECO:0007669"/>
    <property type="project" value="TreeGrafter"/>
</dbReference>
<evidence type="ECO:0000256" key="4">
    <source>
        <dbReference type="ARBA" id="ARBA00022679"/>
    </source>
</evidence>